<dbReference type="eggNOG" id="KOG2206">
    <property type="taxonomic scope" value="Eukaryota"/>
</dbReference>
<dbReference type="SUPFAM" id="SSF53098">
    <property type="entry name" value="Ribonuclease H-like"/>
    <property type="match status" value="1"/>
</dbReference>
<proteinExistence type="predicted"/>
<dbReference type="STRING" id="6669.E9GVD8"/>
<dbReference type="GO" id="GO:0000467">
    <property type="term" value="P:exonucleolytic trimming to generate mature 3'-end of 5.8S rRNA from tricistronic rRNA transcript (SSU-rRNA, 5.8S rRNA, LSU-rRNA)"/>
    <property type="evidence" value="ECO:0007669"/>
    <property type="project" value="InterPro"/>
</dbReference>
<evidence type="ECO:0000259" key="1">
    <source>
        <dbReference type="SMART" id="SM00474"/>
    </source>
</evidence>
<dbReference type="Proteomes" id="UP000000305">
    <property type="component" value="Unassembled WGS sequence"/>
</dbReference>
<protein>
    <recommendedName>
        <fullName evidence="1">3'-5' exonuclease domain-containing protein</fullName>
    </recommendedName>
</protein>
<gene>
    <name evidence="2" type="ORF">DAPPUDRAFT_55085</name>
</gene>
<dbReference type="KEGG" id="dpx:DAPPUDRAFT_55085"/>
<dbReference type="PANTHER" id="PTHR12124">
    <property type="entry name" value="POLYMYOSITIS/SCLERODERMA AUTOANTIGEN-RELATED"/>
    <property type="match status" value="1"/>
</dbReference>
<dbReference type="GO" id="GO:0000175">
    <property type="term" value="F:3'-5'-RNA exonuclease activity"/>
    <property type="evidence" value="ECO:0007669"/>
    <property type="project" value="InterPro"/>
</dbReference>
<dbReference type="FunFam" id="3.30.420.10:FF:000243">
    <property type="entry name" value="Uncharacterized protein"/>
    <property type="match status" value="1"/>
</dbReference>
<dbReference type="OrthoDB" id="2250022at2759"/>
<dbReference type="SMART" id="SM00474">
    <property type="entry name" value="35EXOc"/>
    <property type="match status" value="1"/>
</dbReference>
<dbReference type="Pfam" id="PF01612">
    <property type="entry name" value="DNA_pol_A_exo1"/>
    <property type="match status" value="1"/>
</dbReference>
<dbReference type="AlphaFoldDB" id="E9GVD8"/>
<dbReference type="GO" id="GO:0003676">
    <property type="term" value="F:nucleic acid binding"/>
    <property type="evidence" value="ECO:0007669"/>
    <property type="project" value="InterPro"/>
</dbReference>
<keyword evidence="3" id="KW-1185">Reference proteome</keyword>
<dbReference type="InterPro" id="IPR002562">
    <property type="entry name" value="3'-5'_exonuclease_dom"/>
</dbReference>
<feature type="domain" description="3'-5' exonuclease" evidence="1">
    <location>
        <begin position="40"/>
        <end position="181"/>
    </location>
</feature>
<dbReference type="OMA" id="GVACLIQ"/>
<dbReference type="PANTHER" id="PTHR12124:SF47">
    <property type="entry name" value="EXOSOME COMPONENT 10"/>
    <property type="match status" value="1"/>
</dbReference>
<dbReference type="Gene3D" id="3.30.420.10">
    <property type="entry name" value="Ribonuclease H-like superfamily/Ribonuclease H"/>
    <property type="match status" value="1"/>
</dbReference>
<dbReference type="EMBL" id="GL732568">
    <property type="protein sequence ID" value="EFX76549.1"/>
    <property type="molecule type" value="Genomic_DNA"/>
</dbReference>
<dbReference type="InterPro" id="IPR036397">
    <property type="entry name" value="RNaseH_sf"/>
</dbReference>
<name>E9GVD8_DAPPU</name>
<accession>E9GVD8</accession>
<feature type="non-terminal residue" evidence="2">
    <location>
        <position position="1"/>
    </location>
</feature>
<dbReference type="InterPro" id="IPR045092">
    <property type="entry name" value="Rrp6-like"/>
</dbReference>
<evidence type="ECO:0000313" key="3">
    <source>
        <dbReference type="Proteomes" id="UP000000305"/>
    </source>
</evidence>
<organism evidence="2 3">
    <name type="scientific">Daphnia pulex</name>
    <name type="common">Water flea</name>
    <dbReference type="NCBI Taxonomy" id="6669"/>
    <lineage>
        <taxon>Eukaryota</taxon>
        <taxon>Metazoa</taxon>
        <taxon>Ecdysozoa</taxon>
        <taxon>Arthropoda</taxon>
        <taxon>Crustacea</taxon>
        <taxon>Branchiopoda</taxon>
        <taxon>Diplostraca</taxon>
        <taxon>Cladocera</taxon>
        <taxon>Anomopoda</taxon>
        <taxon>Daphniidae</taxon>
        <taxon>Daphnia</taxon>
    </lineage>
</organism>
<evidence type="ECO:0000313" key="2">
    <source>
        <dbReference type="EMBL" id="EFX76549.1"/>
    </source>
</evidence>
<dbReference type="InParanoid" id="E9GVD8"/>
<sequence>MEQRARHPYEFELNKFTPHPKFWTVQREVPRFKPVSSTPLIMVDTTEAFEHLLQDLLSQTVIGVDLEHHSDRSYRGITCLMQISTEKTDYIVDTLQLWDHLQPLNEVFCDPTIVKIFQGADSDVIWLQRDFGIYVVNLFDTFQAASLLGFQKKGLSFLLQHYCQVHVDKKYQLEDWRIRPL</sequence>
<dbReference type="InterPro" id="IPR012337">
    <property type="entry name" value="RNaseH-like_sf"/>
</dbReference>
<reference evidence="2 3" key="1">
    <citation type="journal article" date="2011" name="Science">
        <title>The ecoresponsive genome of Daphnia pulex.</title>
        <authorList>
            <person name="Colbourne J.K."/>
            <person name="Pfrender M.E."/>
            <person name="Gilbert D."/>
            <person name="Thomas W.K."/>
            <person name="Tucker A."/>
            <person name="Oakley T.H."/>
            <person name="Tokishita S."/>
            <person name="Aerts A."/>
            <person name="Arnold G.J."/>
            <person name="Basu M.K."/>
            <person name="Bauer D.J."/>
            <person name="Caceres C.E."/>
            <person name="Carmel L."/>
            <person name="Casola C."/>
            <person name="Choi J.H."/>
            <person name="Detter J.C."/>
            <person name="Dong Q."/>
            <person name="Dusheyko S."/>
            <person name="Eads B.D."/>
            <person name="Frohlich T."/>
            <person name="Geiler-Samerotte K.A."/>
            <person name="Gerlach D."/>
            <person name="Hatcher P."/>
            <person name="Jogdeo S."/>
            <person name="Krijgsveld J."/>
            <person name="Kriventseva E.V."/>
            <person name="Kultz D."/>
            <person name="Laforsch C."/>
            <person name="Lindquist E."/>
            <person name="Lopez J."/>
            <person name="Manak J.R."/>
            <person name="Muller J."/>
            <person name="Pangilinan J."/>
            <person name="Patwardhan R.P."/>
            <person name="Pitluck S."/>
            <person name="Pritham E.J."/>
            <person name="Rechtsteiner A."/>
            <person name="Rho M."/>
            <person name="Rogozin I.B."/>
            <person name="Sakarya O."/>
            <person name="Salamov A."/>
            <person name="Schaack S."/>
            <person name="Shapiro H."/>
            <person name="Shiga Y."/>
            <person name="Skalitzky C."/>
            <person name="Smith Z."/>
            <person name="Souvorov A."/>
            <person name="Sung W."/>
            <person name="Tang Z."/>
            <person name="Tsuchiya D."/>
            <person name="Tu H."/>
            <person name="Vos H."/>
            <person name="Wang M."/>
            <person name="Wolf Y.I."/>
            <person name="Yamagata H."/>
            <person name="Yamada T."/>
            <person name="Ye Y."/>
            <person name="Shaw J.R."/>
            <person name="Andrews J."/>
            <person name="Crease T.J."/>
            <person name="Tang H."/>
            <person name="Lucas S.M."/>
            <person name="Robertson H.M."/>
            <person name="Bork P."/>
            <person name="Koonin E.V."/>
            <person name="Zdobnov E.M."/>
            <person name="Grigoriev I.V."/>
            <person name="Lynch M."/>
            <person name="Boore J.L."/>
        </authorList>
    </citation>
    <scope>NUCLEOTIDE SEQUENCE [LARGE SCALE GENOMIC DNA]</scope>
</reference>
<dbReference type="HOGENOM" id="CLU_042387_2_1_1"/>